<evidence type="ECO:0000313" key="2">
    <source>
        <dbReference type="Proteomes" id="UP000664701"/>
    </source>
</evidence>
<dbReference type="Pfam" id="PF03013">
    <property type="entry name" value="Pyr_excise"/>
    <property type="match status" value="1"/>
</dbReference>
<sequence length="120" mass="14547">MRLWHEDLISRLPRQQLLGQHRECCALRGKGWGKRHATVNYVFDYSPYKLYQYHQLVMDEMVRRDYRPTDLWRNPLYRGLKCAPYKSLDVETLSKPIYIEHNQNYLTECLDNLKSKNIEI</sequence>
<dbReference type="InterPro" id="IPR004260">
    <property type="entry name" value="Pyr-dimer_DNA_glycosylase"/>
</dbReference>
<name>A0ABZ2SND2_9ENTE</name>
<evidence type="ECO:0008006" key="3">
    <source>
        <dbReference type="Google" id="ProtNLM"/>
    </source>
</evidence>
<dbReference type="EMBL" id="CP147251">
    <property type="protein sequence ID" value="WYJ77043.1"/>
    <property type="molecule type" value="Genomic_DNA"/>
</dbReference>
<dbReference type="NCBIfam" id="TIGR02328">
    <property type="entry name" value="TIGR02328 family protein"/>
    <property type="match status" value="1"/>
</dbReference>
<keyword evidence="2" id="KW-1185">Reference proteome</keyword>
<protein>
    <recommendedName>
        <fullName evidence="3">Pyrimidine dimer DNA glycosylase</fullName>
    </recommendedName>
</protein>
<reference evidence="1 2" key="1">
    <citation type="submission" date="2024-03" db="EMBL/GenBank/DDBJ databases">
        <title>The Genome Sequence of Enterococcus sp. DIV2402.</title>
        <authorList>
            <consortium name="The Broad Institute Genomics Platform"/>
            <consortium name="The Broad Institute Microbial Omics Core"/>
            <consortium name="The Broad Institute Genomic Center for Infectious Diseases"/>
            <person name="Earl A."/>
            <person name="Manson A."/>
            <person name="Gilmore M."/>
            <person name="Schwartman J."/>
            <person name="Shea T."/>
            <person name="Abouelleil A."/>
            <person name="Cao P."/>
            <person name="Chapman S."/>
            <person name="Cusick C."/>
            <person name="Young S."/>
            <person name="Neafsey D."/>
            <person name="Nusbaum C."/>
            <person name="Birren B."/>
        </authorList>
    </citation>
    <scope>NUCLEOTIDE SEQUENCE [LARGE SCALE GENOMIC DNA]</scope>
    <source>
        <strain evidence="1 2">DIV2402</strain>
    </source>
</reference>
<evidence type="ECO:0000313" key="1">
    <source>
        <dbReference type="EMBL" id="WYJ77043.1"/>
    </source>
</evidence>
<dbReference type="InterPro" id="IPR012650">
    <property type="entry name" value="CHP02328"/>
</dbReference>
<dbReference type="RefSeq" id="WP_207940783.1">
    <property type="nucleotide sequence ID" value="NZ_CP147251.1"/>
</dbReference>
<organism evidence="1 2">
    <name type="scientific">Candidatus Enterococcus lowellii</name>
    <dbReference type="NCBI Taxonomy" id="2230877"/>
    <lineage>
        <taxon>Bacteria</taxon>
        <taxon>Bacillati</taxon>
        <taxon>Bacillota</taxon>
        <taxon>Bacilli</taxon>
        <taxon>Lactobacillales</taxon>
        <taxon>Enterococcaceae</taxon>
        <taxon>Enterococcus</taxon>
    </lineage>
</organism>
<dbReference type="Proteomes" id="UP000664701">
    <property type="component" value="Chromosome"/>
</dbReference>
<accession>A0ABZ2SND2</accession>
<gene>
    <name evidence="1" type="ORF">DOK78_001681</name>
</gene>
<proteinExistence type="predicted"/>